<evidence type="ECO:0000313" key="2">
    <source>
        <dbReference type="WBParaSite" id="nRc.2.0.1.t45426-RA"/>
    </source>
</evidence>
<protein>
    <submittedName>
        <fullName evidence="2">Uncharacterized protein</fullName>
    </submittedName>
</protein>
<keyword evidence="1" id="KW-1185">Reference proteome</keyword>
<dbReference type="WBParaSite" id="nRc.2.0.1.t45426-RA">
    <property type="protein sequence ID" value="nRc.2.0.1.t45426-RA"/>
    <property type="gene ID" value="nRc.2.0.1.g45426"/>
</dbReference>
<evidence type="ECO:0000313" key="1">
    <source>
        <dbReference type="Proteomes" id="UP000887565"/>
    </source>
</evidence>
<proteinExistence type="predicted"/>
<sequence length="92" mass="10460">MPRGCNIFQRSPSQRNEKFNAQCSKVIARQESLVNNVALQRMTYTFMSFEGEMHDAKADYSQLHFRVMAKGVPFAEGIFVRLSAVVLACIEL</sequence>
<dbReference type="Proteomes" id="UP000887565">
    <property type="component" value="Unplaced"/>
</dbReference>
<organism evidence="1 2">
    <name type="scientific">Romanomermis culicivorax</name>
    <name type="common">Nematode worm</name>
    <dbReference type="NCBI Taxonomy" id="13658"/>
    <lineage>
        <taxon>Eukaryota</taxon>
        <taxon>Metazoa</taxon>
        <taxon>Ecdysozoa</taxon>
        <taxon>Nematoda</taxon>
        <taxon>Enoplea</taxon>
        <taxon>Dorylaimia</taxon>
        <taxon>Mermithida</taxon>
        <taxon>Mermithoidea</taxon>
        <taxon>Mermithidae</taxon>
        <taxon>Romanomermis</taxon>
    </lineage>
</organism>
<name>A0A915L3V9_ROMCU</name>
<reference evidence="2" key="1">
    <citation type="submission" date="2022-11" db="UniProtKB">
        <authorList>
            <consortium name="WormBaseParasite"/>
        </authorList>
    </citation>
    <scope>IDENTIFICATION</scope>
</reference>
<accession>A0A915L3V9</accession>
<dbReference type="AlphaFoldDB" id="A0A915L3V9"/>